<dbReference type="InterPro" id="IPR029063">
    <property type="entry name" value="SAM-dependent_MTases_sf"/>
</dbReference>
<evidence type="ECO:0000259" key="5">
    <source>
        <dbReference type="Pfam" id="PF00891"/>
    </source>
</evidence>
<dbReference type="GO" id="GO:0046983">
    <property type="term" value="F:protein dimerization activity"/>
    <property type="evidence" value="ECO:0007669"/>
    <property type="project" value="InterPro"/>
</dbReference>
<evidence type="ECO:0000256" key="3">
    <source>
        <dbReference type="ARBA" id="ARBA00022691"/>
    </source>
</evidence>
<sequence>MSEEWNKESVLALSTAFQTCRILLSAAQLDLFTRLGGDPKTVQEICEQTGWDERSLRILMDALVAQGLLEKTQDSRYRADEQILQLLGKHGPESVLPLVLHRSHMWETWSKLTEIVKTGTNPNPMGMSSRSSQEVEDFISAMHVVGLRMADEIAASVDLRPFKSMLDVGGASGTYIMAFLRRAPHLMATLFDYPSVAEMGRKKLSEGGVSERVRIVPGDYKVDELPPGHDLVLLSAVIHSNNRETNRLLFGKAFRALDPAGMILIRDHVMEPSRTFPRDGAVFAVNMLCATSGGNTYTFDEIREDLGGVGFTGIRMLRQGENMDQLLVADKPR</sequence>
<protein>
    <recommendedName>
        <fullName evidence="9">O-methyltransferase</fullName>
    </recommendedName>
</protein>
<dbReference type="EMBL" id="JACRDE010000280">
    <property type="protein sequence ID" value="MBI5249881.1"/>
    <property type="molecule type" value="Genomic_DNA"/>
</dbReference>
<evidence type="ECO:0008006" key="9">
    <source>
        <dbReference type="Google" id="ProtNLM"/>
    </source>
</evidence>
<dbReference type="Gene3D" id="1.10.10.10">
    <property type="entry name" value="Winged helix-like DNA-binding domain superfamily/Winged helix DNA-binding domain"/>
    <property type="match status" value="1"/>
</dbReference>
<dbReference type="PANTHER" id="PTHR43712">
    <property type="entry name" value="PUTATIVE (AFU_ORTHOLOGUE AFUA_4G14580)-RELATED"/>
    <property type="match status" value="1"/>
</dbReference>
<evidence type="ECO:0000256" key="2">
    <source>
        <dbReference type="ARBA" id="ARBA00022679"/>
    </source>
</evidence>
<keyword evidence="2" id="KW-0808">Transferase</keyword>
<keyword evidence="1" id="KW-0489">Methyltransferase</keyword>
<dbReference type="Pfam" id="PF00891">
    <property type="entry name" value="Methyltransf_2"/>
    <property type="match status" value="1"/>
</dbReference>
<dbReference type="GO" id="GO:0032259">
    <property type="term" value="P:methylation"/>
    <property type="evidence" value="ECO:0007669"/>
    <property type="project" value="UniProtKB-KW"/>
</dbReference>
<dbReference type="SUPFAM" id="SSF46785">
    <property type="entry name" value="Winged helix' DNA-binding domain"/>
    <property type="match status" value="1"/>
</dbReference>
<proteinExistence type="predicted"/>
<evidence type="ECO:0000313" key="7">
    <source>
        <dbReference type="EMBL" id="MBI5249881.1"/>
    </source>
</evidence>
<dbReference type="Pfam" id="PF08100">
    <property type="entry name" value="Dimerisation"/>
    <property type="match status" value="1"/>
</dbReference>
<feature type="domain" description="O-methyltransferase C-terminal" evidence="5">
    <location>
        <begin position="109"/>
        <end position="311"/>
    </location>
</feature>
<evidence type="ECO:0000256" key="4">
    <source>
        <dbReference type="PIRSR" id="PIRSR005739-1"/>
    </source>
</evidence>
<dbReference type="PIRSF" id="PIRSF005739">
    <property type="entry name" value="O-mtase"/>
    <property type="match status" value="1"/>
</dbReference>
<dbReference type="SUPFAM" id="SSF53335">
    <property type="entry name" value="S-adenosyl-L-methionine-dependent methyltransferases"/>
    <property type="match status" value="1"/>
</dbReference>
<dbReference type="Proteomes" id="UP000807825">
    <property type="component" value="Unassembled WGS sequence"/>
</dbReference>
<dbReference type="PANTHER" id="PTHR43712:SF2">
    <property type="entry name" value="O-METHYLTRANSFERASE CICE"/>
    <property type="match status" value="1"/>
</dbReference>
<reference evidence="7" key="1">
    <citation type="submission" date="2020-07" db="EMBL/GenBank/DDBJ databases">
        <title>Huge and variable diversity of episymbiotic CPR bacteria and DPANN archaea in groundwater ecosystems.</title>
        <authorList>
            <person name="He C.Y."/>
            <person name="Keren R."/>
            <person name="Whittaker M."/>
            <person name="Farag I.F."/>
            <person name="Doudna J."/>
            <person name="Cate J.H.D."/>
            <person name="Banfield J.F."/>
        </authorList>
    </citation>
    <scope>NUCLEOTIDE SEQUENCE</scope>
    <source>
        <strain evidence="7">NC_groundwater_1664_Pr3_B-0.1um_52_9</strain>
    </source>
</reference>
<dbReference type="InterPro" id="IPR016461">
    <property type="entry name" value="COMT-like"/>
</dbReference>
<dbReference type="InterPro" id="IPR012967">
    <property type="entry name" value="COMT_dimerisation"/>
</dbReference>
<name>A0A9D6V4K4_9BACT</name>
<accession>A0A9D6V4K4</accession>
<dbReference type="InterPro" id="IPR036390">
    <property type="entry name" value="WH_DNA-bd_sf"/>
</dbReference>
<keyword evidence="3" id="KW-0949">S-adenosyl-L-methionine</keyword>
<dbReference type="InterPro" id="IPR001077">
    <property type="entry name" value="COMT_C"/>
</dbReference>
<organism evidence="7 8">
    <name type="scientific">Desulfomonile tiedjei</name>
    <dbReference type="NCBI Taxonomy" id="2358"/>
    <lineage>
        <taxon>Bacteria</taxon>
        <taxon>Pseudomonadati</taxon>
        <taxon>Thermodesulfobacteriota</taxon>
        <taxon>Desulfomonilia</taxon>
        <taxon>Desulfomonilales</taxon>
        <taxon>Desulfomonilaceae</taxon>
        <taxon>Desulfomonile</taxon>
    </lineage>
</organism>
<dbReference type="GO" id="GO:0008171">
    <property type="term" value="F:O-methyltransferase activity"/>
    <property type="evidence" value="ECO:0007669"/>
    <property type="project" value="InterPro"/>
</dbReference>
<dbReference type="PROSITE" id="PS51683">
    <property type="entry name" value="SAM_OMT_II"/>
    <property type="match status" value="1"/>
</dbReference>
<evidence type="ECO:0000256" key="1">
    <source>
        <dbReference type="ARBA" id="ARBA00022603"/>
    </source>
</evidence>
<dbReference type="InterPro" id="IPR036388">
    <property type="entry name" value="WH-like_DNA-bd_sf"/>
</dbReference>
<dbReference type="Gene3D" id="3.40.50.150">
    <property type="entry name" value="Vaccinia Virus protein VP39"/>
    <property type="match status" value="1"/>
</dbReference>
<evidence type="ECO:0000313" key="8">
    <source>
        <dbReference type="Proteomes" id="UP000807825"/>
    </source>
</evidence>
<comment type="caution">
    <text evidence="7">The sequence shown here is derived from an EMBL/GenBank/DDBJ whole genome shotgun (WGS) entry which is preliminary data.</text>
</comment>
<feature type="active site" description="Proton acceptor" evidence="4">
    <location>
        <position position="239"/>
    </location>
</feature>
<gene>
    <name evidence="7" type="ORF">HY912_10340</name>
</gene>
<evidence type="ECO:0000259" key="6">
    <source>
        <dbReference type="Pfam" id="PF08100"/>
    </source>
</evidence>
<feature type="domain" description="O-methyltransferase dimerisation" evidence="6">
    <location>
        <begin position="13"/>
        <end position="78"/>
    </location>
</feature>
<dbReference type="AlphaFoldDB" id="A0A9D6V4K4"/>